<dbReference type="GO" id="GO:0071541">
    <property type="term" value="C:eukaryotic translation initiation factor 3 complex, eIF3m"/>
    <property type="evidence" value="ECO:0007669"/>
    <property type="project" value="TreeGrafter"/>
</dbReference>
<evidence type="ECO:0000256" key="6">
    <source>
        <dbReference type="ARBA" id="ARBA00038394"/>
    </source>
</evidence>
<keyword evidence="3 8" id="KW-0853">WD repeat</keyword>
<dbReference type="Pfam" id="PF24805">
    <property type="entry name" value="EIF3I"/>
    <property type="match status" value="1"/>
</dbReference>
<dbReference type="GO" id="GO:0003723">
    <property type="term" value="F:RNA binding"/>
    <property type="evidence" value="ECO:0007669"/>
    <property type="project" value="TreeGrafter"/>
</dbReference>
<gene>
    <name evidence="9" type="ORF">EWB00_005848</name>
</gene>
<dbReference type="EMBL" id="SKCS01000382">
    <property type="protein sequence ID" value="TNN09969.1"/>
    <property type="molecule type" value="Genomic_DNA"/>
</dbReference>
<dbReference type="Gene3D" id="2.130.10.10">
    <property type="entry name" value="YVTN repeat-like/Quinoprotein amine dehydrogenase"/>
    <property type="match status" value="1"/>
</dbReference>
<dbReference type="GO" id="GO:0002183">
    <property type="term" value="P:cytoplasmic translational initiation"/>
    <property type="evidence" value="ECO:0007669"/>
    <property type="project" value="TreeGrafter"/>
</dbReference>
<keyword evidence="10" id="KW-1185">Reference proteome</keyword>
<comment type="caution">
    <text evidence="9">The sequence shown here is derived from an EMBL/GenBank/DDBJ whole genome shotgun (WGS) entry which is preliminary data.</text>
</comment>
<dbReference type="InterPro" id="IPR036322">
    <property type="entry name" value="WD40_repeat_dom_sf"/>
</dbReference>
<evidence type="ECO:0000313" key="10">
    <source>
        <dbReference type="Proteomes" id="UP000311919"/>
    </source>
</evidence>
<dbReference type="SUPFAM" id="SSF50978">
    <property type="entry name" value="WD40 repeat-like"/>
    <property type="match status" value="1"/>
</dbReference>
<evidence type="ECO:0000256" key="8">
    <source>
        <dbReference type="PROSITE-ProRule" id="PRU00221"/>
    </source>
</evidence>
<evidence type="ECO:0000313" key="9">
    <source>
        <dbReference type="EMBL" id="TNN09969.1"/>
    </source>
</evidence>
<proteinExistence type="inferred from homology"/>
<sequence>MGRPDRFTGQCTGTYTTNNPVRTCGISFCGNLIFVTTDDTGKKDCEIIALDKRDSSHMSQKSSIFKITSNKSKVTGAIWGPVNRTIICGHESGALTMIDVSSGEYLKQITPHKGPVTDMQMHLTLPMFITGSKDHNAKLFDAYDMKCIRTYTTERPINSAAISPDKDHVLLGGGQEAHEVTTTAVGQGKFDVRFYHLIYQEEFGRVKGHFGPVNSVAFASDGSGFATGGEEGYVRLHTFDSDYADLDQRLF</sequence>
<evidence type="ECO:0000256" key="7">
    <source>
        <dbReference type="ARBA" id="ARBA00040390"/>
    </source>
</evidence>
<dbReference type="InterPro" id="IPR015943">
    <property type="entry name" value="WD40/YVTN_repeat-like_dom_sf"/>
</dbReference>
<evidence type="ECO:0000256" key="4">
    <source>
        <dbReference type="ARBA" id="ARBA00022737"/>
    </source>
</evidence>
<dbReference type="PROSITE" id="PS50082">
    <property type="entry name" value="WD_REPEATS_2"/>
    <property type="match status" value="1"/>
</dbReference>
<keyword evidence="5" id="KW-0648">Protein biosynthesis</keyword>
<evidence type="ECO:0000256" key="3">
    <source>
        <dbReference type="ARBA" id="ARBA00022574"/>
    </source>
</evidence>
<evidence type="ECO:0000256" key="2">
    <source>
        <dbReference type="ARBA" id="ARBA00022540"/>
    </source>
</evidence>
<dbReference type="GO" id="GO:0003743">
    <property type="term" value="F:translation initiation factor activity"/>
    <property type="evidence" value="ECO:0007669"/>
    <property type="project" value="UniProtKB-KW"/>
</dbReference>
<organism evidence="9 10">
    <name type="scientific">Schistosoma japonicum</name>
    <name type="common">Blood fluke</name>
    <dbReference type="NCBI Taxonomy" id="6182"/>
    <lineage>
        <taxon>Eukaryota</taxon>
        <taxon>Metazoa</taxon>
        <taxon>Spiralia</taxon>
        <taxon>Lophotrochozoa</taxon>
        <taxon>Platyhelminthes</taxon>
        <taxon>Trematoda</taxon>
        <taxon>Digenea</taxon>
        <taxon>Strigeidida</taxon>
        <taxon>Schistosomatoidea</taxon>
        <taxon>Schistosomatidae</taxon>
        <taxon>Schistosoma</taxon>
    </lineage>
</organism>
<reference evidence="9 10" key="1">
    <citation type="submission" date="2019-03" db="EMBL/GenBank/DDBJ databases">
        <title>An improved genome assembly of the fluke Schistosoma japonicum.</title>
        <authorList>
            <person name="Hu W."/>
            <person name="Luo F."/>
            <person name="Yin M."/>
            <person name="Mo X."/>
            <person name="Sun C."/>
            <person name="Wu Q."/>
            <person name="Zhu B."/>
            <person name="Xiang M."/>
            <person name="Wang J."/>
            <person name="Wang Y."/>
            <person name="Zhang T."/>
            <person name="Xu B."/>
            <person name="Zheng H."/>
            <person name="Feng Z."/>
        </authorList>
    </citation>
    <scope>NUCLEOTIDE SEQUENCE [LARGE SCALE GENOMIC DNA]</scope>
    <source>
        <strain evidence="9">HuSjv2</strain>
        <tissue evidence="9">Worms</tissue>
    </source>
</reference>
<dbReference type="InterPro" id="IPR027525">
    <property type="entry name" value="eIF3i"/>
</dbReference>
<keyword evidence="2 9" id="KW-0396">Initiation factor</keyword>
<keyword evidence="4" id="KW-0677">Repeat</keyword>
<dbReference type="InterPro" id="IPR001680">
    <property type="entry name" value="WD40_rpt"/>
</dbReference>
<comment type="similarity">
    <text evidence="6">Belongs to the WD repeat STRAP family.</text>
</comment>
<dbReference type="PANTHER" id="PTHR19877:SF1">
    <property type="entry name" value="EUKARYOTIC TRANSLATION INITIATION FACTOR 3 SUBUNIT I"/>
    <property type="match status" value="1"/>
</dbReference>
<dbReference type="PANTHER" id="PTHR19877">
    <property type="entry name" value="EUKARYOTIC TRANSLATION INITIATION FACTOR 3 SUBUNIT I"/>
    <property type="match status" value="1"/>
</dbReference>
<accession>A0A4Z2D0I8</accession>
<protein>
    <recommendedName>
        <fullName evidence="7">Serine-threonine kinase receptor-associated protein</fullName>
    </recommendedName>
</protein>
<keyword evidence="1" id="KW-0963">Cytoplasm</keyword>
<feature type="repeat" description="WD" evidence="8">
    <location>
        <begin position="206"/>
        <end position="236"/>
    </location>
</feature>
<dbReference type="AlphaFoldDB" id="A0A4Z2D0I8"/>
<name>A0A4Z2D0I8_SCHJA</name>
<dbReference type="OrthoDB" id="24966at2759"/>
<evidence type="ECO:0000256" key="5">
    <source>
        <dbReference type="ARBA" id="ARBA00022917"/>
    </source>
</evidence>
<dbReference type="SMART" id="SM00320">
    <property type="entry name" value="WD40"/>
    <property type="match status" value="4"/>
</dbReference>
<evidence type="ECO:0000256" key="1">
    <source>
        <dbReference type="ARBA" id="ARBA00022490"/>
    </source>
</evidence>
<dbReference type="Proteomes" id="UP000311919">
    <property type="component" value="Unassembled WGS sequence"/>
</dbReference>